<dbReference type="GO" id="GO:0005775">
    <property type="term" value="C:vacuolar lumen"/>
    <property type="evidence" value="ECO:0007669"/>
    <property type="project" value="TreeGrafter"/>
</dbReference>
<evidence type="ECO:0000256" key="4">
    <source>
        <dbReference type="ARBA" id="ARBA00010701"/>
    </source>
</evidence>
<feature type="signal peptide" evidence="19">
    <location>
        <begin position="1"/>
        <end position="27"/>
    </location>
</feature>
<keyword evidence="12" id="KW-1133">Transmembrane helix</keyword>
<keyword evidence="22" id="KW-1185">Reference proteome</keyword>
<dbReference type="InterPro" id="IPR002921">
    <property type="entry name" value="Fungal_lipase-type"/>
</dbReference>
<evidence type="ECO:0000256" key="3">
    <source>
        <dbReference type="ARBA" id="ARBA00004343"/>
    </source>
</evidence>
<dbReference type="CDD" id="cd00519">
    <property type="entry name" value="Lipase_3"/>
    <property type="match status" value="1"/>
</dbReference>
<gene>
    <name evidence="21" type="ORF">K504DRAFT_464680</name>
</gene>
<dbReference type="InterPro" id="IPR029058">
    <property type="entry name" value="AB_hydrolase_fold"/>
</dbReference>
<evidence type="ECO:0000256" key="12">
    <source>
        <dbReference type="ARBA" id="ARBA00022989"/>
    </source>
</evidence>
<evidence type="ECO:0000256" key="9">
    <source>
        <dbReference type="ARBA" id="ARBA00022801"/>
    </source>
</evidence>
<evidence type="ECO:0000256" key="10">
    <source>
        <dbReference type="ARBA" id="ARBA00022963"/>
    </source>
</evidence>
<evidence type="ECO:0000256" key="15">
    <source>
        <dbReference type="ARBA" id="ARBA00023136"/>
    </source>
</evidence>
<keyword evidence="7" id="KW-0812">Transmembrane</keyword>
<dbReference type="FunFam" id="3.40.50.1820:FF:000129">
    <property type="entry name" value="Autophagy related lipase Atg15, putative"/>
    <property type="match status" value="1"/>
</dbReference>
<dbReference type="Gene3D" id="3.40.50.1820">
    <property type="entry name" value="alpha/beta hydrolase"/>
    <property type="match status" value="1"/>
</dbReference>
<keyword evidence="14" id="KW-0443">Lipid metabolism</keyword>
<keyword evidence="8" id="KW-0967">Endosome</keyword>
<evidence type="ECO:0000256" key="5">
    <source>
        <dbReference type="ARBA" id="ARBA00011137"/>
    </source>
</evidence>
<evidence type="ECO:0000256" key="2">
    <source>
        <dbReference type="ARBA" id="ARBA00004270"/>
    </source>
</evidence>
<keyword evidence="13" id="KW-0072">Autophagy</keyword>
<dbReference type="GO" id="GO:0004806">
    <property type="term" value="F:triacylglycerol lipase activity"/>
    <property type="evidence" value="ECO:0007669"/>
    <property type="project" value="UniProtKB-EC"/>
</dbReference>
<organism evidence="21 22">
    <name type="scientific">Pleomassaria siparia CBS 279.74</name>
    <dbReference type="NCBI Taxonomy" id="1314801"/>
    <lineage>
        <taxon>Eukaryota</taxon>
        <taxon>Fungi</taxon>
        <taxon>Dikarya</taxon>
        <taxon>Ascomycota</taxon>
        <taxon>Pezizomycotina</taxon>
        <taxon>Dothideomycetes</taxon>
        <taxon>Pleosporomycetidae</taxon>
        <taxon>Pleosporales</taxon>
        <taxon>Pleomassariaceae</taxon>
        <taxon>Pleomassaria</taxon>
    </lineage>
</organism>
<comment type="function">
    <text evidence="17">Lipase which is essential for lysis of subvacuolar cytoplasm to vacuole targeted bodies and intravacuolar autophagic bodies. Involved in the lysis of intravacuolar multivesicular body (MVB) vesicles. The intravacuolar membrane disintegration by ATG15 is critical to life span extension.</text>
</comment>
<evidence type="ECO:0000256" key="18">
    <source>
        <dbReference type="ARBA" id="ARBA00029828"/>
    </source>
</evidence>
<dbReference type="SUPFAM" id="SSF53474">
    <property type="entry name" value="alpha/beta-Hydrolases"/>
    <property type="match status" value="1"/>
</dbReference>
<comment type="subcellular location">
    <subcellularLocation>
        <location evidence="3">Endosome</location>
        <location evidence="3">Multivesicular body membrane</location>
        <topology evidence="3">Single-pass type II membrane protein</topology>
    </subcellularLocation>
    <subcellularLocation>
        <location evidence="2">Prevacuolar compartment membrane</location>
        <topology evidence="2">Single-pass type II membrane protein</topology>
    </subcellularLocation>
</comment>
<dbReference type="GO" id="GO:0034496">
    <property type="term" value="P:multivesicular body membrane disassembly"/>
    <property type="evidence" value="ECO:0007669"/>
    <property type="project" value="TreeGrafter"/>
</dbReference>
<evidence type="ECO:0000256" key="16">
    <source>
        <dbReference type="ARBA" id="ARBA00023180"/>
    </source>
</evidence>
<comment type="catalytic activity">
    <reaction evidence="1">
        <text>a triacylglycerol + H2O = a diacylglycerol + a fatty acid + H(+)</text>
        <dbReference type="Rhea" id="RHEA:12044"/>
        <dbReference type="ChEBI" id="CHEBI:15377"/>
        <dbReference type="ChEBI" id="CHEBI:15378"/>
        <dbReference type="ChEBI" id="CHEBI:17855"/>
        <dbReference type="ChEBI" id="CHEBI:18035"/>
        <dbReference type="ChEBI" id="CHEBI:28868"/>
        <dbReference type="EC" id="3.1.1.3"/>
    </reaction>
</comment>
<proteinExistence type="inferred from homology"/>
<dbReference type="Pfam" id="PF01764">
    <property type="entry name" value="Lipase_3"/>
    <property type="match status" value="1"/>
</dbReference>
<dbReference type="GO" id="GO:0034727">
    <property type="term" value="P:piecemeal microautophagy of the nucleus"/>
    <property type="evidence" value="ECO:0007669"/>
    <property type="project" value="TreeGrafter"/>
</dbReference>
<evidence type="ECO:0000313" key="22">
    <source>
        <dbReference type="Proteomes" id="UP000799428"/>
    </source>
</evidence>
<evidence type="ECO:0000256" key="13">
    <source>
        <dbReference type="ARBA" id="ARBA00023006"/>
    </source>
</evidence>
<dbReference type="GO" id="GO:0032585">
    <property type="term" value="C:multivesicular body membrane"/>
    <property type="evidence" value="ECO:0007669"/>
    <property type="project" value="UniProtKB-SubCell"/>
</dbReference>
<feature type="chain" id="PRO_5026249960" description="triacylglycerol lipase" evidence="19">
    <location>
        <begin position="28"/>
        <end position="612"/>
    </location>
</feature>
<evidence type="ECO:0000256" key="14">
    <source>
        <dbReference type="ARBA" id="ARBA00023098"/>
    </source>
</evidence>
<accession>A0A6G1KJ84</accession>
<keyword evidence="11" id="KW-0735">Signal-anchor</keyword>
<evidence type="ECO:0000256" key="6">
    <source>
        <dbReference type="ARBA" id="ARBA00013279"/>
    </source>
</evidence>
<evidence type="ECO:0000256" key="1">
    <source>
        <dbReference type="ARBA" id="ARBA00001024"/>
    </source>
</evidence>
<feature type="domain" description="Fungal lipase-type" evidence="20">
    <location>
        <begin position="273"/>
        <end position="311"/>
    </location>
</feature>
<keyword evidence="19" id="KW-0732">Signal</keyword>
<dbReference type="PANTHER" id="PTHR47175">
    <property type="entry name" value="LIPASE ATG15-RELATED"/>
    <property type="match status" value="1"/>
</dbReference>
<dbReference type="GO" id="GO:0004620">
    <property type="term" value="F:phospholipase activity"/>
    <property type="evidence" value="ECO:0007669"/>
    <property type="project" value="TreeGrafter"/>
</dbReference>
<keyword evidence="10" id="KW-0442">Lipid degradation</keyword>
<sequence length="612" mass="66719">MHRRPNCLSACRVTASLLLSFLAVASAAEVPILLPGPAIPNPPDVSGKEFSLRHIFHHGTYRYPNLHRRLDVSEDALIWMAENEHAVNRERVPPLRAKSEPLRIQRLADRSKEMIDGILEWGRVSGKAVELAEEDWTIDEIAGPNITDKETVISFARMASNAYILEPHTGEWEDVGNGYNYTEDFGWEADGLRGHIFADTTNSTIVIGLKGTSPAVFDGSETTTNDKINDNLFFSCCCGQGGQYLWRQVCDCQTSAYTCNSTCLTTALRAKNRYYYAAQDLYHNVTALYPDAEVWMAGHSLGGAVSSFIGLTFGHPAVTFEAVPEAMPASRLGLPTPPGHQIGSLQSRKMTGGYHFGHTADPVYMGQCNTASSSCTFGGYAMQSVCHTGYKCVYDTVKDLGWRMGIGTHKIISVIKDVLEKYDEPAKCEPYVNCTDCFPWEFFESNGTEPSKTTTLVTSRPTSLTTRTRTETCKTPGWWGCLDESTVTGPTTSTSTSTTKLTSTSTSTCKTPGWFGCLDETTTTTSSASSSSAVPAPTITTTSLLPTSKLHSKCHYPGWFGGCLDPTDPPSTSSTPIPTMSTTCASEGWFGLICYDGSDAKTKIPITEQIEM</sequence>
<evidence type="ECO:0000259" key="20">
    <source>
        <dbReference type="Pfam" id="PF01764"/>
    </source>
</evidence>
<reference evidence="21" key="1">
    <citation type="journal article" date="2020" name="Stud. Mycol.">
        <title>101 Dothideomycetes genomes: a test case for predicting lifestyles and emergence of pathogens.</title>
        <authorList>
            <person name="Haridas S."/>
            <person name="Albert R."/>
            <person name="Binder M."/>
            <person name="Bloem J."/>
            <person name="Labutti K."/>
            <person name="Salamov A."/>
            <person name="Andreopoulos B."/>
            <person name="Baker S."/>
            <person name="Barry K."/>
            <person name="Bills G."/>
            <person name="Bluhm B."/>
            <person name="Cannon C."/>
            <person name="Castanera R."/>
            <person name="Culley D."/>
            <person name="Daum C."/>
            <person name="Ezra D."/>
            <person name="Gonzalez J."/>
            <person name="Henrissat B."/>
            <person name="Kuo A."/>
            <person name="Liang C."/>
            <person name="Lipzen A."/>
            <person name="Lutzoni F."/>
            <person name="Magnuson J."/>
            <person name="Mondo S."/>
            <person name="Nolan M."/>
            <person name="Ohm R."/>
            <person name="Pangilinan J."/>
            <person name="Park H.-J."/>
            <person name="Ramirez L."/>
            <person name="Alfaro M."/>
            <person name="Sun H."/>
            <person name="Tritt A."/>
            <person name="Yoshinaga Y."/>
            <person name="Zwiers L.-H."/>
            <person name="Turgeon B."/>
            <person name="Goodwin S."/>
            <person name="Spatafora J."/>
            <person name="Crous P."/>
            <person name="Grigoriev I."/>
        </authorList>
    </citation>
    <scope>NUCLEOTIDE SEQUENCE</scope>
    <source>
        <strain evidence="21">CBS 279.74</strain>
    </source>
</reference>
<name>A0A6G1KJ84_9PLEO</name>
<keyword evidence="15" id="KW-0472">Membrane</keyword>
<comment type="subunit">
    <text evidence="5">Binds to both phosphatidylinositol (PI) and phosphatidylinositol 3,5-bisphosphate (PIP2).</text>
</comment>
<dbReference type="GO" id="GO:0006660">
    <property type="term" value="P:phosphatidylserine catabolic process"/>
    <property type="evidence" value="ECO:0007669"/>
    <property type="project" value="TreeGrafter"/>
</dbReference>
<keyword evidence="9" id="KW-0378">Hydrolase</keyword>
<evidence type="ECO:0000256" key="11">
    <source>
        <dbReference type="ARBA" id="ARBA00022968"/>
    </source>
</evidence>
<dbReference type="EC" id="3.1.1.3" evidence="6"/>
<evidence type="ECO:0000256" key="7">
    <source>
        <dbReference type="ARBA" id="ARBA00022692"/>
    </source>
</evidence>
<evidence type="ECO:0000256" key="8">
    <source>
        <dbReference type="ARBA" id="ARBA00022753"/>
    </source>
</evidence>
<dbReference type="InterPro" id="IPR050805">
    <property type="entry name" value="ATG15_Lipase"/>
</dbReference>
<keyword evidence="16" id="KW-0325">Glycoprotein</keyword>
<evidence type="ECO:0000256" key="19">
    <source>
        <dbReference type="SAM" id="SignalP"/>
    </source>
</evidence>
<dbReference type="GO" id="GO:0046461">
    <property type="term" value="P:neutral lipid catabolic process"/>
    <property type="evidence" value="ECO:0007669"/>
    <property type="project" value="TreeGrafter"/>
</dbReference>
<protein>
    <recommendedName>
        <fullName evidence="6">triacylglycerol lipase</fullName>
        <ecNumber evidence="6">3.1.1.3</ecNumber>
    </recommendedName>
    <alternativeName>
        <fullName evidence="18">Autophagy-related protein 15</fullName>
    </alternativeName>
</protein>
<dbReference type="Proteomes" id="UP000799428">
    <property type="component" value="Unassembled WGS sequence"/>
</dbReference>
<comment type="similarity">
    <text evidence="4">Belongs to the AB hydrolase superfamily. Lipase family.</text>
</comment>
<evidence type="ECO:0000313" key="21">
    <source>
        <dbReference type="EMBL" id="KAF2712605.1"/>
    </source>
</evidence>
<dbReference type="OrthoDB" id="58570at2759"/>
<dbReference type="PANTHER" id="PTHR47175:SF2">
    <property type="entry name" value="LIPASE ATG15-RELATED"/>
    <property type="match status" value="1"/>
</dbReference>
<dbReference type="EMBL" id="MU005766">
    <property type="protein sequence ID" value="KAF2712605.1"/>
    <property type="molecule type" value="Genomic_DNA"/>
</dbReference>
<evidence type="ECO:0000256" key="17">
    <source>
        <dbReference type="ARBA" id="ARBA00024663"/>
    </source>
</evidence>
<dbReference type="AlphaFoldDB" id="A0A6G1KJ84"/>